<evidence type="ECO:0000313" key="1">
    <source>
        <dbReference type="EMBL" id="KAE9239593.1"/>
    </source>
</evidence>
<sequence>MTRIYCVKLTLLRMWRVIGKEILLEVETAAILMRRKTRTKTETGDLDADAAVDFEGNDMGSDLDTTHETPGITTVQSCTLMRTMSEQHTLSTRKQGGSPDLVNIDGEILKTNASNKQDRWGSSISVLPHRGRRMALH</sequence>
<evidence type="ECO:0000313" key="2">
    <source>
        <dbReference type="Proteomes" id="UP000440367"/>
    </source>
</evidence>
<name>A0A6A3ZN71_9STRA</name>
<dbReference type="Proteomes" id="UP000440367">
    <property type="component" value="Unassembled WGS sequence"/>
</dbReference>
<reference evidence="1 2" key="1">
    <citation type="submission" date="2018-08" db="EMBL/GenBank/DDBJ databases">
        <title>Genomic investigation of the strawberry pathogen Phytophthora fragariae indicates pathogenicity is determined by transcriptional variation in three key races.</title>
        <authorList>
            <person name="Adams T.M."/>
            <person name="Armitage A.D."/>
            <person name="Sobczyk M.K."/>
            <person name="Bates H.J."/>
            <person name="Dunwell J.M."/>
            <person name="Nellist C.F."/>
            <person name="Harrison R.J."/>
        </authorList>
    </citation>
    <scope>NUCLEOTIDE SEQUENCE [LARGE SCALE GENOMIC DNA]</scope>
    <source>
        <strain evidence="1 2">BC-1</strain>
    </source>
</reference>
<gene>
    <name evidence="1" type="ORF">PF002_g10195</name>
</gene>
<comment type="caution">
    <text evidence="1">The sequence shown here is derived from an EMBL/GenBank/DDBJ whole genome shotgun (WGS) entry which is preliminary data.</text>
</comment>
<accession>A0A6A3ZN71</accession>
<proteinExistence type="predicted"/>
<protein>
    <submittedName>
        <fullName evidence="1">Uncharacterized protein</fullName>
    </submittedName>
</protein>
<dbReference type="EMBL" id="QXGD01000440">
    <property type="protein sequence ID" value="KAE9239593.1"/>
    <property type="molecule type" value="Genomic_DNA"/>
</dbReference>
<dbReference type="AlphaFoldDB" id="A0A6A3ZN71"/>
<organism evidence="1 2">
    <name type="scientific">Phytophthora fragariae</name>
    <dbReference type="NCBI Taxonomy" id="53985"/>
    <lineage>
        <taxon>Eukaryota</taxon>
        <taxon>Sar</taxon>
        <taxon>Stramenopiles</taxon>
        <taxon>Oomycota</taxon>
        <taxon>Peronosporomycetes</taxon>
        <taxon>Peronosporales</taxon>
        <taxon>Peronosporaceae</taxon>
        <taxon>Phytophthora</taxon>
    </lineage>
</organism>